<dbReference type="PANTHER" id="PTHR10177">
    <property type="entry name" value="CYCLINS"/>
    <property type="match status" value="1"/>
</dbReference>
<accession>A0ABD2WEB2</accession>
<evidence type="ECO:0000259" key="4">
    <source>
        <dbReference type="SMART" id="SM01332"/>
    </source>
</evidence>
<comment type="caution">
    <text evidence="5">The sequence shown here is derived from an EMBL/GenBank/DDBJ whole genome shotgun (WGS) entry which is preliminary data.</text>
</comment>
<comment type="similarity">
    <text evidence="2">Belongs to the cyclin family.</text>
</comment>
<gene>
    <name evidence="5" type="ORF">TKK_014011</name>
</gene>
<dbReference type="InterPro" id="IPR004367">
    <property type="entry name" value="Cyclin_C-dom"/>
</dbReference>
<evidence type="ECO:0000259" key="3">
    <source>
        <dbReference type="SMART" id="SM00385"/>
    </source>
</evidence>
<keyword evidence="1 2" id="KW-0195">Cyclin</keyword>
<name>A0ABD2WEB2_9HYME</name>
<organism evidence="5 6">
    <name type="scientific">Trichogramma kaykai</name>
    <dbReference type="NCBI Taxonomy" id="54128"/>
    <lineage>
        <taxon>Eukaryota</taxon>
        <taxon>Metazoa</taxon>
        <taxon>Ecdysozoa</taxon>
        <taxon>Arthropoda</taxon>
        <taxon>Hexapoda</taxon>
        <taxon>Insecta</taxon>
        <taxon>Pterygota</taxon>
        <taxon>Neoptera</taxon>
        <taxon>Endopterygota</taxon>
        <taxon>Hymenoptera</taxon>
        <taxon>Apocrita</taxon>
        <taxon>Proctotrupomorpha</taxon>
        <taxon>Chalcidoidea</taxon>
        <taxon>Trichogrammatidae</taxon>
        <taxon>Trichogramma</taxon>
    </lineage>
</organism>
<keyword evidence="6" id="KW-1185">Reference proteome</keyword>
<dbReference type="CDD" id="cd20515">
    <property type="entry name" value="CYCLIN_CCND_rpt1"/>
    <property type="match status" value="1"/>
</dbReference>
<protein>
    <recommendedName>
        <fullName evidence="7">Cyclin N-terminal domain-containing protein</fullName>
    </recommendedName>
</protein>
<dbReference type="FunFam" id="1.10.472.10:FF:000003">
    <property type="entry name" value="G1/S-specific cyclin-D2"/>
    <property type="match status" value="1"/>
</dbReference>
<dbReference type="SUPFAM" id="SSF47954">
    <property type="entry name" value="Cyclin-like"/>
    <property type="match status" value="2"/>
</dbReference>
<evidence type="ECO:0000256" key="1">
    <source>
        <dbReference type="ARBA" id="ARBA00023127"/>
    </source>
</evidence>
<dbReference type="AlphaFoldDB" id="A0ABD2WEB2"/>
<dbReference type="Pfam" id="PF00134">
    <property type="entry name" value="Cyclin_N"/>
    <property type="match status" value="1"/>
</dbReference>
<dbReference type="InterPro" id="IPR006671">
    <property type="entry name" value="Cyclin_N"/>
</dbReference>
<evidence type="ECO:0008006" key="7">
    <source>
        <dbReference type="Google" id="ProtNLM"/>
    </source>
</evidence>
<dbReference type="SMART" id="SM01332">
    <property type="entry name" value="Cyclin_C"/>
    <property type="match status" value="1"/>
</dbReference>
<dbReference type="EMBL" id="JBJJXI010000111">
    <property type="protein sequence ID" value="KAL3391277.1"/>
    <property type="molecule type" value="Genomic_DNA"/>
</dbReference>
<dbReference type="Pfam" id="PF02984">
    <property type="entry name" value="Cyclin_C"/>
    <property type="match status" value="1"/>
</dbReference>
<dbReference type="Proteomes" id="UP001627154">
    <property type="component" value="Unassembled WGS sequence"/>
</dbReference>
<dbReference type="Gene3D" id="1.10.472.10">
    <property type="entry name" value="Cyclin-like"/>
    <property type="match status" value="2"/>
</dbReference>
<dbReference type="InterPro" id="IPR039361">
    <property type="entry name" value="Cyclin"/>
</dbReference>
<reference evidence="5 6" key="1">
    <citation type="journal article" date="2024" name="bioRxiv">
        <title>A reference genome for Trichogramma kaykai: A tiny desert-dwelling parasitoid wasp with competing sex-ratio distorters.</title>
        <authorList>
            <person name="Culotta J."/>
            <person name="Lindsey A.R."/>
        </authorList>
    </citation>
    <scope>NUCLEOTIDE SEQUENCE [LARGE SCALE GENOMIC DNA]</scope>
    <source>
        <strain evidence="5 6">KSX58</strain>
    </source>
</reference>
<sequence length="331" mass="38289">MDLLCCESTSQMECPAYPDPNLLDDDRMLQNLLKSEERYAPSATYFSNVQKEITPVMRKVVAEWMLEVCEEQKREEVFPLAMNYVDRFLSICPIRKQHLQLLGTACLLLASKLREPRPISAEVLVFYTDNSITLQELWRWEQLVVSKLKWDLSAVTPNDFILYILARLPVDSRSWDTRMIRRHARTFIDLSHREYCFSMYTPSIVAAAAIATALDGLDWTNKTGYSLNWLLAELTRITAVEQEYLKSCHELIEEMARGGNVSNLMHPGTHSLQHQQQQQQQYHHNQTIDRVSDVTMTVGDESTGTTMMEQDKITDYENKTGTPTDVRDIHF</sequence>
<dbReference type="InterPro" id="IPR036915">
    <property type="entry name" value="Cyclin-like_sf"/>
</dbReference>
<proteinExistence type="inferred from homology"/>
<dbReference type="CDD" id="cd20516">
    <property type="entry name" value="CYCLIN_CCND_rpt2"/>
    <property type="match status" value="1"/>
</dbReference>
<feature type="domain" description="Cyclin-like" evidence="3">
    <location>
        <begin position="63"/>
        <end position="146"/>
    </location>
</feature>
<feature type="domain" description="Cyclin C-terminal" evidence="4">
    <location>
        <begin position="155"/>
        <end position="289"/>
    </location>
</feature>
<evidence type="ECO:0000256" key="2">
    <source>
        <dbReference type="RuleBase" id="RU000383"/>
    </source>
</evidence>
<dbReference type="SMART" id="SM00385">
    <property type="entry name" value="CYCLIN"/>
    <property type="match status" value="1"/>
</dbReference>
<evidence type="ECO:0000313" key="5">
    <source>
        <dbReference type="EMBL" id="KAL3391277.1"/>
    </source>
</evidence>
<dbReference type="InterPro" id="IPR013763">
    <property type="entry name" value="Cyclin-like_dom"/>
</dbReference>
<evidence type="ECO:0000313" key="6">
    <source>
        <dbReference type="Proteomes" id="UP001627154"/>
    </source>
</evidence>